<dbReference type="InterPro" id="IPR036396">
    <property type="entry name" value="Cyt_P450_sf"/>
</dbReference>
<keyword evidence="3 6" id="KW-0479">Metal-binding</keyword>
<dbReference type="InterPro" id="IPR001128">
    <property type="entry name" value="Cyt_P450"/>
</dbReference>
<reference evidence="9 10" key="1">
    <citation type="journal article" date="2021" name="Nat. Commun.">
        <title>Genetic determinants of endophytism in the Arabidopsis root mycobiome.</title>
        <authorList>
            <person name="Mesny F."/>
            <person name="Miyauchi S."/>
            <person name="Thiergart T."/>
            <person name="Pickel B."/>
            <person name="Atanasova L."/>
            <person name="Karlsson M."/>
            <person name="Huettel B."/>
            <person name="Barry K.W."/>
            <person name="Haridas S."/>
            <person name="Chen C."/>
            <person name="Bauer D."/>
            <person name="Andreopoulos W."/>
            <person name="Pangilinan J."/>
            <person name="LaButti K."/>
            <person name="Riley R."/>
            <person name="Lipzen A."/>
            <person name="Clum A."/>
            <person name="Drula E."/>
            <person name="Henrissat B."/>
            <person name="Kohler A."/>
            <person name="Grigoriev I.V."/>
            <person name="Martin F.M."/>
            <person name="Hacquard S."/>
        </authorList>
    </citation>
    <scope>NUCLEOTIDE SEQUENCE [LARGE SCALE GENOMIC DNA]</scope>
    <source>
        <strain evidence="9 10">MPI-CAGE-CH-0241</strain>
    </source>
</reference>
<accession>A0A9P9AP57</accession>
<sequence>MASAVVGDAASGPVSRGLIAELLNRSSSTAGVFVTVILASVIVVPLLNRFLTPRLDPREPPVVKPTIPYVGHILGIIRHQNDYHRIIHNAHPSQPIATLPMLNGKIYAIFDPHLVQAVLRNKIASFEPFVTDFAQKTFGLTAETFAKITSNSKIVPEFTDAIHASFQTEMLHKMNVHFLSQISARLGAISTGTVTVDANNGGKEVIVKNGLQVDNLYLWCRDVMSLATTRALYGNSDPYNADPSLVEMAWTFEASVPYFLLSLFPSLTMPKAYQARTKLQAIMKDYYTEKRDLNDPTTSQLVINRANALRKNGFTGDEVGLLEVILPVVATINAVPTFYWLLLYIFARPDLTAQLRAEVEAAATLARDDNGERIVSFNITKFDEQLPLLISCYRETMRLTNHSVSMRRVMSDLVIKAPDGNESYLLKKGTDLQLPAGVTHYEQSIWGDDASEFVPDRFAPAASKDKTTETEKKKKAAYFPFGGGRHLCPGRNLAFAEILGFISVLLLGFDVEPIGMGFADMEMSPPVLASGAVKPKNRGIGLGGKLLRRKGWEDVRWHFEC</sequence>
<dbReference type="CDD" id="cd11040">
    <property type="entry name" value="CYP7_CYP8-like"/>
    <property type="match status" value="1"/>
</dbReference>
<dbReference type="PROSITE" id="PS00086">
    <property type="entry name" value="CYTOCHROME_P450"/>
    <property type="match status" value="1"/>
</dbReference>
<dbReference type="PANTHER" id="PTHR47582:SF1">
    <property type="entry name" value="P450, PUTATIVE (EUROFUNG)-RELATED"/>
    <property type="match status" value="1"/>
</dbReference>
<dbReference type="GO" id="GO:0004497">
    <property type="term" value="F:monooxygenase activity"/>
    <property type="evidence" value="ECO:0007669"/>
    <property type="project" value="UniProtKB-KW"/>
</dbReference>
<name>A0A9P9AP57_9HYPO</name>
<keyword evidence="10" id="KW-1185">Reference proteome</keyword>
<protein>
    <submittedName>
        <fullName evidence="9">Cytochrome P450</fullName>
    </submittedName>
</protein>
<dbReference type="GO" id="GO:0005506">
    <property type="term" value="F:iron ion binding"/>
    <property type="evidence" value="ECO:0007669"/>
    <property type="project" value="InterPro"/>
</dbReference>
<dbReference type="GO" id="GO:0016705">
    <property type="term" value="F:oxidoreductase activity, acting on paired donors, with incorporation or reduction of molecular oxygen"/>
    <property type="evidence" value="ECO:0007669"/>
    <property type="project" value="InterPro"/>
</dbReference>
<dbReference type="GO" id="GO:0020037">
    <property type="term" value="F:heme binding"/>
    <property type="evidence" value="ECO:0007669"/>
    <property type="project" value="InterPro"/>
</dbReference>
<dbReference type="InterPro" id="IPR002403">
    <property type="entry name" value="Cyt_P450_E_grp-IV"/>
</dbReference>
<comment type="caution">
    <text evidence="9">The sequence shown here is derived from an EMBL/GenBank/DDBJ whole genome shotgun (WGS) entry which is preliminary data.</text>
</comment>
<dbReference type="EMBL" id="JAGPYM010000021">
    <property type="protein sequence ID" value="KAH6884112.1"/>
    <property type="molecule type" value="Genomic_DNA"/>
</dbReference>
<dbReference type="SUPFAM" id="SSF48264">
    <property type="entry name" value="Cytochrome P450"/>
    <property type="match status" value="1"/>
</dbReference>
<gene>
    <name evidence="9" type="ORF">B0T10DRAFT_579448</name>
</gene>
<dbReference type="Gene3D" id="1.10.630.10">
    <property type="entry name" value="Cytochrome P450"/>
    <property type="match status" value="1"/>
</dbReference>
<keyword evidence="4 6" id="KW-0408">Iron</keyword>
<dbReference type="AlphaFoldDB" id="A0A9P9AP57"/>
<feature type="transmembrane region" description="Helical" evidence="8">
    <location>
        <begin position="30"/>
        <end position="48"/>
    </location>
</feature>
<keyword evidence="8" id="KW-1133">Transmembrane helix</keyword>
<keyword evidence="8" id="KW-0472">Membrane</keyword>
<keyword evidence="7" id="KW-0560">Oxidoreductase</keyword>
<proteinExistence type="inferred from homology"/>
<dbReference type="InterPro" id="IPR053007">
    <property type="entry name" value="CYP450_monoxygenase_sec-met"/>
</dbReference>
<keyword evidence="8" id="KW-0812">Transmembrane</keyword>
<keyword evidence="5 7" id="KW-0503">Monooxygenase</keyword>
<evidence type="ECO:0000313" key="10">
    <source>
        <dbReference type="Proteomes" id="UP000777438"/>
    </source>
</evidence>
<dbReference type="PANTHER" id="PTHR47582">
    <property type="entry name" value="P450, PUTATIVE (EUROFUNG)-RELATED"/>
    <property type="match status" value="1"/>
</dbReference>
<evidence type="ECO:0000256" key="1">
    <source>
        <dbReference type="ARBA" id="ARBA00001971"/>
    </source>
</evidence>
<evidence type="ECO:0000256" key="7">
    <source>
        <dbReference type="RuleBase" id="RU000461"/>
    </source>
</evidence>
<organism evidence="9 10">
    <name type="scientific">Thelonectria olida</name>
    <dbReference type="NCBI Taxonomy" id="1576542"/>
    <lineage>
        <taxon>Eukaryota</taxon>
        <taxon>Fungi</taxon>
        <taxon>Dikarya</taxon>
        <taxon>Ascomycota</taxon>
        <taxon>Pezizomycotina</taxon>
        <taxon>Sordariomycetes</taxon>
        <taxon>Hypocreomycetidae</taxon>
        <taxon>Hypocreales</taxon>
        <taxon>Nectriaceae</taxon>
        <taxon>Thelonectria</taxon>
    </lineage>
</organism>
<evidence type="ECO:0000256" key="5">
    <source>
        <dbReference type="ARBA" id="ARBA00023033"/>
    </source>
</evidence>
<evidence type="ECO:0000256" key="3">
    <source>
        <dbReference type="ARBA" id="ARBA00022723"/>
    </source>
</evidence>
<evidence type="ECO:0000256" key="8">
    <source>
        <dbReference type="SAM" id="Phobius"/>
    </source>
</evidence>
<dbReference type="PRINTS" id="PR00465">
    <property type="entry name" value="EP450IV"/>
</dbReference>
<evidence type="ECO:0000256" key="2">
    <source>
        <dbReference type="ARBA" id="ARBA00010617"/>
    </source>
</evidence>
<feature type="transmembrane region" description="Helical" evidence="8">
    <location>
        <begin position="319"/>
        <end position="346"/>
    </location>
</feature>
<keyword evidence="6 7" id="KW-0349">Heme</keyword>
<dbReference type="OrthoDB" id="1470350at2759"/>
<evidence type="ECO:0000313" key="9">
    <source>
        <dbReference type="EMBL" id="KAH6884112.1"/>
    </source>
</evidence>
<evidence type="ECO:0000256" key="4">
    <source>
        <dbReference type="ARBA" id="ARBA00023004"/>
    </source>
</evidence>
<dbReference type="Proteomes" id="UP000777438">
    <property type="component" value="Unassembled WGS sequence"/>
</dbReference>
<dbReference type="InterPro" id="IPR017972">
    <property type="entry name" value="Cyt_P450_CS"/>
</dbReference>
<comment type="similarity">
    <text evidence="2 7">Belongs to the cytochrome P450 family.</text>
</comment>
<evidence type="ECO:0000256" key="6">
    <source>
        <dbReference type="PIRSR" id="PIRSR602403-1"/>
    </source>
</evidence>
<feature type="binding site" description="axial binding residue" evidence="6">
    <location>
        <position position="488"/>
    </location>
    <ligand>
        <name>heme</name>
        <dbReference type="ChEBI" id="CHEBI:30413"/>
    </ligand>
    <ligandPart>
        <name>Fe</name>
        <dbReference type="ChEBI" id="CHEBI:18248"/>
    </ligandPart>
</feature>
<comment type="cofactor">
    <cofactor evidence="1 6">
        <name>heme</name>
        <dbReference type="ChEBI" id="CHEBI:30413"/>
    </cofactor>
</comment>
<dbReference type="Pfam" id="PF00067">
    <property type="entry name" value="p450"/>
    <property type="match status" value="1"/>
</dbReference>